<keyword evidence="3" id="KW-1185">Reference proteome</keyword>
<comment type="caution">
    <text evidence="2">The sequence shown here is derived from an EMBL/GenBank/DDBJ whole genome shotgun (WGS) entry which is preliminary data.</text>
</comment>
<evidence type="ECO:0000256" key="1">
    <source>
        <dbReference type="SAM" id="MobiDB-lite"/>
    </source>
</evidence>
<gene>
    <name evidence="2" type="ORF">BB561_001950</name>
</gene>
<accession>A0A2T9YSA6</accession>
<feature type="compositionally biased region" description="Basic and acidic residues" evidence="1">
    <location>
        <begin position="271"/>
        <end position="295"/>
    </location>
</feature>
<dbReference type="Proteomes" id="UP000245383">
    <property type="component" value="Unassembled WGS sequence"/>
</dbReference>
<evidence type="ECO:0000313" key="2">
    <source>
        <dbReference type="EMBL" id="PVU95240.1"/>
    </source>
</evidence>
<evidence type="ECO:0000313" key="3">
    <source>
        <dbReference type="Proteomes" id="UP000245383"/>
    </source>
</evidence>
<protein>
    <submittedName>
        <fullName evidence="2">Uncharacterized protein</fullName>
    </submittedName>
</protein>
<feature type="compositionally biased region" description="Basic and acidic residues" evidence="1">
    <location>
        <begin position="248"/>
        <end position="262"/>
    </location>
</feature>
<name>A0A2T9YSA6_9FUNG</name>
<sequence>MGRKATPLRLISTARVSTEKDNSRINSEITTRTPTKKPRLVPTLFFSEGKSKKVVYENSIQFNRDNIKSLKKRVVVKLGSDALEKDPIVSVDDTDHRVEKCLYIRNINMELTQLGERATEDRTKRNMGRKATPLRLISTARVSTEKDNSRINSEITTRTPTKKPRLVPTLFFSEGKSKKVVYENSIQFNRDNIKSLKKRVVVKLGSDALEKDPIVSVDDTDHRVEKCLYIRNINMELSKHANRKYRNSGKEDDKEDNLDKQKSKISSETISADKKAKAGTSKDRNMIEVSENRDNRPRYGNWGAKSLRLPKSRLFEDISVIEQNFDSDTSKVEIKKSDKNGIEQICNKSGVKEVQKRKRNLVYKIEQELESEKNLLVDKHGYTQLNSFPIQHFRSKCQGITSKGGPMDQGTSTRLNTEVKCRNTGLAKYRVHRRLFKMHANNSLEEANIQIANPTKSIKTKASTGTQLMDKAKQIEFSSFADANPKATGQNDKKKGREIFKGFDENKPSAVGSTSIVKKELKNLRNTQLAESQEIALKPSTSSSSFRTIDSICF</sequence>
<proteinExistence type="predicted"/>
<dbReference type="AlphaFoldDB" id="A0A2T9YSA6"/>
<reference evidence="2 3" key="1">
    <citation type="journal article" date="2018" name="MBio">
        <title>Comparative Genomics Reveals the Core Gene Toolbox for the Fungus-Insect Symbiosis.</title>
        <authorList>
            <person name="Wang Y."/>
            <person name="Stata M."/>
            <person name="Wang W."/>
            <person name="Stajich J.E."/>
            <person name="White M.M."/>
            <person name="Moncalvo J.M."/>
        </authorList>
    </citation>
    <scope>NUCLEOTIDE SEQUENCE [LARGE SCALE GENOMIC DNA]</scope>
    <source>
        <strain evidence="2 3">SWE-8-4</strain>
    </source>
</reference>
<feature type="region of interest" description="Disordered" evidence="1">
    <location>
        <begin position="241"/>
        <end position="295"/>
    </location>
</feature>
<organism evidence="2 3">
    <name type="scientific">Smittium simulii</name>
    <dbReference type="NCBI Taxonomy" id="133385"/>
    <lineage>
        <taxon>Eukaryota</taxon>
        <taxon>Fungi</taxon>
        <taxon>Fungi incertae sedis</taxon>
        <taxon>Zoopagomycota</taxon>
        <taxon>Kickxellomycotina</taxon>
        <taxon>Harpellomycetes</taxon>
        <taxon>Harpellales</taxon>
        <taxon>Legeriomycetaceae</taxon>
        <taxon>Smittium</taxon>
    </lineage>
</organism>
<dbReference type="EMBL" id="MBFR01000061">
    <property type="protein sequence ID" value="PVU95240.1"/>
    <property type="molecule type" value="Genomic_DNA"/>
</dbReference>